<dbReference type="KEGG" id="mzh:Mzhil_1316"/>
<protein>
    <submittedName>
        <fullName evidence="1">ABC transporter related protein</fullName>
    </submittedName>
</protein>
<accession>F7XN48</accession>
<reference evidence="1" key="1">
    <citation type="submission" date="2010-07" db="EMBL/GenBank/DDBJ databases">
        <title>The complete genome of Methanosalsum zhilinae DSM 4017.</title>
        <authorList>
            <consortium name="US DOE Joint Genome Institute (JGI-PGF)"/>
            <person name="Lucas S."/>
            <person name="Copeland A."/>
            <person name="Lapidus A."/>
            <person name="Glavina del Rio T."/>
            <person name="Dalin E."/>
            <person name="Tice H."/>
            <person name="Bruce D."/>
            <person name="Goodwin L."/>
            <person name="Pitluck S."/>
            <person name="Kyrpides N."/>
            <person name="Mavromatis K."/>
            <person name="Ovchinnikova G."/>
            <person name="Daligault H."/>
            <person name="Detter J.C."/>
            <person name="Han C."/>
            <person name="Tapia R."/>
            <person name="Larimer F."/>
            <person name="Land M."/>
            <person name="Hauser L."/>
            <person name="Markowitz V."/>
            <person name="Cheng J.-F."/>
            <person name="Hugenholtz P."/>
            <person name="Woyke T."/>
            <person name="Wu D."/>
            <person name="Spring S."/>
            <person name="Schueler E."/>
            <person name="Brambilla E."/>
            <person name="Klenk H.-P."/>
            <person name="Eisen J.A."/>
        </authorList>
    </citation>
    <scope>NUCLEOTIDE SEQUENCE</scope>
    <source>
        <strain evidence="1">DSM 4017</strain>
    </source>
</reference>
<keyword evidence="2" id="KW-1185">Reference proteome</keyword>
<sequence length="63" mass="7588">MQPEKIMSACPECMNNIWVEKRLFKNEAILKEHVTCPKCRKTLGHVLPPTRELERIRKRYHKK</sequence>
<dbReference type="HOGENOM" id="CLU_2875156_0_0_2"/>
<gene>
    <name evidence="1" type="ordered locus">Mzhil_1316</name>
</gene>
<dbReference type="EMBL" id="CP002101">
    <property type="protein sequence ID" value="AEH61166.1"/>
    <property type="molecule type" value="Genomic_DNA"/>
</dbReference>
<dbReference type="Proteomes" id="UP000006622">
    <property type="component" value="Chromosome"/>
</dbReference>
<dbReference type="RefSeq" id="WP_013898603.1">
    <property type="nucleotide sequence ID" value="NC_015676.1"/>
</dbReference>
<evidence type="ECO:0000313" key="1">
    <source>
        <dbReference type="EMBL" id="AEH61166.1"/>
    </source>
</evidence>
<organism evidence="1 2">
    <name type="scientific">Methanosalsum zhilinae (strain DSM 4017 / NBRC 107636 / OCM 62 / WeN5)</name>
    <name type="common">Methanohalophilus zhilinae</name>
    <dbReference type="NCBI Taxonomy" id="679901"/>
    <lineage>
        <taxon>Archaea</taxon>
        <taxon>Methanobacteriati</taxon>
        <taxon>Methanobacteriota</taxon>
        <taxon>Stenosarchaea group</taxon>
        <taxon>Methanomicrobia</taxon>
        <taxon>Methanosarcinales</taxon>
        <taxon>Methanosarcinaceae</taxon>
        <taxon>Methanosalsum</taxon>
    </lineage>
</organism>
<proteinExistence type="predicted"/>
<evidence type="ECO:0000313" key="2">
    <source>
        <dbReference type="Proteomes" id="UP000006622"/>
    </source>
</evidence>
<dbReference type="GeneID" id="10822952"/>
<name>F7XN48_METZD</name>
<dbReference type="AlphaFoldDB" id="F7XN48"/>